<evidence type="ECO:0008006" key="3">
    <source>
        <dbReference type="Google" id="ProtNLM"/>
    </source>
</evidence>
<comment type="caution">
    <text evidence="1">The sequence shown here is derived from an EMBL/GenBank/DDBJ whole genome shotgun (WGS) entry which is preliminary data.</text>
</comment>
<proteinExistence type="predicted"/>
<reference evidence="1" key="1">
    <citation type="submission" date="2020-08" db="EMBL/GenBank/DDBJ databases">
        <title>Sequencing the genomes of 1000 actinobacteria strains.</title>
        <authorList>
            <person name="Klenk H.-P."/>
        </authorList>
    </citation>
    <scope>NUCLEOTIDE SEQUENCE</scope>
    <source>
        <strain evidence="1">DSM 10695</strain>
    </source>
</reference>
<dbReference type="EMBL" id="JACHMK010000001">
    <property type="protein sequence ID" value="MBB6335448.1"/>
    <property type="molecule type" value="Genomic_DNA"/>
</dbReference>
<protein>
    <recommendedName>
        <fullName evidence="3">PrgI family protein</fullName>
    </recommendedName>
</protein>
<name>A0A923E5X1_9ACTO</name>
<dbReference type="AlphaFoldDB" id="A0A923E5X1"/>
<accession>A0A923E5X1</accession>
<dbReference type="NCBIfam" id="NF042935">
    <property type="entry name" value="SCO6880_fam"/>
    <property type="match status" value="1"/>
</dbReference>
<evidence type="ECO:0000313" key="2">
    <source>
        <dbReference type="Proteomes" id="UP000617426"/>
    </source>
</evidence>
<dbReference type="Proteomes" id="UP000617426">
    <property type="component" value="Unassembled WGS sequence"/>
</dbReference>
<dbReference type="InterPro" id="IPR049978">
    <property type="entry name" value="SCO6880-like"/>
</dbReference>
<sequence length="458" mass="48703">MILMVLVYALAGPLWSTLVGAVSAGAIWAISVKDRHGISLADRMGETMRFWRASRKKENIYRSGPLAPASVASGHCMLPGVLSASTLSSQVDSYDRPFALIRHADGSLAVVLKVAPSGADLLDTEHVDLQVAYWGQWLADLGGELGIVGASVCVETSPDTGSRLDREVTRRMSPDAPDLARQIMREVVEEYKAGSAQVRTWITVVFDPARMGAKRRQFDQAARDIGTRLPGLTQTLVAAGAGAVHLMTVDEVVRLVRVAYDPACEELFEDAAAAGEEVHVSWGDAGPVTAHAQWDTYVHDSGRSRSWVVSAPPRGVVQSSILRTILSANADVARKRVTILYRPMDAGKAPGVVEADLNKARARVETMGRPTARSLNELHAAQQVAAEEAAGAGLVDFGMVITATTMSEDMEDTSSAVTALAAASRLQVRLAYGAQDSAFALGLPVGVRPTGQRLGGAL</sequence>
<keyword evidence="2" id="KW-1185">Reference proteome</keyword>
<gene>
    <name evidence="1" type="ORF">HD592_002013</name>
</gene>
<evidence type="ECO:0000313" key="1">
    <source>
        <dbReference type="EMBL" id="MBB6335448.1"/>
    </source>
</evidence>
<organism evidence="1 2">
    <name type="scientific">Schaalia hyovaginalis</name>
    <dbReference type="NCBI Taxonomy" id="29316"/>
    <lineage>
        <taxon>Bacteria</taxon>
        <taxon>Bacillati</taxon>
        <taxon>Actinomycetota</taxon>
        <taxon>Actinomycetes</taxon>
        <taxon>Actinomycetales</taxon>
        <taxon>Actinomycetaceae</taxon>
        <taxon>Schaalia</taxon>
    </lineage>
</organism>